<keyword evidence="7 11" id="KW-0067">ATP-binding</keyword>
<evidence type="ECO:0000256" key="3">
    <source>
        <dbReference type="ARBA" id="ARBA00011245"/>
    </source>
</evidence>
<keyword evidence="4 11" id="KW-0963">Cytoplasm</keyword>
<keyword evidence="6 11" id="KW-0547">Nucleotide-binding</keyword>
<dbReference type="Pfam" id="PF00750">
    <property type="entry name" value="tRNA-synt_1d"/>
    <property type="match status" value="1"/>
</dbReference>
<dbReference type="CDD" id="cd07956">
    <property type="entry name" value="Anticodon_Ia_Arg"/>
    <property type="match status" value="1"/>
</dbReference>
<feature type="domain" description="DALR anticodon binding" evidence="13">
    <location>
        <begin position="460"/>
        <end position="578"/>
    </location>
</feature>
<name>A0A1F5IQX0_9BACT</name>
<dbReference type="FunFam" id="3.40.50.620:FF:000116">
    <property type="entry name" value="Arginine--tRNA ligase"/>
    <property type="match status" value="1"/>
</dbReference>
<dbReference type="HAMAP" id="MF_00123">
    <property type="entry name" value="Arg_tRNA_synth"/>
    <property type="match status" value="1"/>
</dbReference>
<dbReference type="PANTHER" id="PTHR11956:SF5">
    <property type="entry name" value="ARGININE--TRNA LIGASE, CYTOPLASMIC"/>
    <property type="match status" value="1"/>
</dbReference>
<evidence type="ECO:0000256" key="11">
    <source>
        <dbReference type="HAMAP-Rule" id="MF_00123"/>
    </source>
</evidence>
<protein>
    <recommendedName>
        <fullName evidence="11">Arginine--tRNA ligase</fullName>
        <ecNumber evidence="11">6.1.1.19</ecNumber>
    </recommendedName>
    <alternativeName>
        <fullName evidence="11">Arginyl-tRNA synthetase</fullName>
        <shortName evidence="11">ArgRS</shortName>
    </alternativeName>
</protein>
<evidence type="ECO:0000256" key="6">
    <source>
        <dbReference type="ARBA" id="ARBA00022741"/>
    </source>
</evidence>
<dbReference type="InterPro" id="IPR005148">
    <property type="entry name" value="Arg-tRNA-synth_N"/>
</dbReference>
<evidence type="ECO:0000256" key="4">
    <source>
        <dbReference type="ARBA" id="ARBA00022490"/>
    </source>
</evidence>
<evidence type="ECO:0000256" key="9">
    <source>
        <dbReference type="ARBA" id="ARBA00023146"/>
    </source>
</evidence>
<dbReference type="GO" id="GO:0004814">
    <property type="term" value="F:arginine-tRNA ligase activity"/>
    <property type="evidence" value="ECO:0007669"/>
    <property type="project" value="UniProtKB-UniRule"/>
</dbReference>
<dbReference type="AlphaFoldDB" id="A0A1F5IQX0"/>
<dbReference type="Pfam" id="PF05746">
    <property type="entry name" value="DALR_1"/>
    <property type="match status" value="1"/>
</dbReference>
<proteinExistence type="inferred from homology"/>
<evidence type="ECO:0000256" key="7">
    <source>
        <dbReference type="ARBA" id="ARBA00022840"/>
    </source>
</evidence>
<keyword evidence="9 11" id="KW-0030">Aminoacyl-tRNA synthetase</keyword>
<evidence type="ECO:0000256" key="12">
    <source>
        <dbReference type="RuleBase" id="RU363038"/>
    </source>
</evidence>
<evidence type="ECO:0000256" key="5">
    <source>
        <dbReference type="ARBA" id="ARBA00022598"/>
    </source>
</evidence>
<comment type="catalytic activity">
    <reaction evidence="10 11">
        <text>tRNA(Arg) + L-arginine + ATP = L-arginyl-tRNA(Arg) + AMP + diphosphate</text>
        <dbReference type="Rhea" id="RHEA:20301"/>
        <dbReference type="Rhea" id="RHEA-COMP:9658"/>
        <dbReference type="Rhea" id="RHEA-COMP:9673"/>
        <dbReference type="ChEBI" id="CHEBI:30616"/>
        <dbReference type="ChEBI" id="CHEBI:32682"/>
        <dbReference type="ChEBI" id="CHEBI:33019"/>
        <dbReference type="ChEBI" id="CHEBI:78442"/>
        <dbReference type="ChEBI" id="CHEBI:78513"/>
        <dbReference type="ChEBI" id="CHEBI:456215"/>
        <dbReference type="EC" id="6.1.1.19"/>
    </reaction>
</comment>
<dbReference type="Proteomes" id="UP000176336">
    <property type="component" value="Unassembled WGS sequence"/>
</dbReference>
<dbReference type="GO" id="GO:0005737">
    <property type="term" value="C:cytoplasm"/>
    <property type="evidence" value="ECO:0007669"/>
    <property type="project" value="UniProtKB-SubCell"/>
</dbReference>
<evidence type="ECO:0000256" key="1">
    <source>
        <dbReference type="ARBA" id="ARBA00004496"/>
    </source>
</evidence>
<evidence type="ECO:0000313" key="16">
    <source>
        <dbReference type="Proteomes" id="UP000176336"/>
    </source>
</evidence>
<dbReference type="PANTHER" id="PTHR11956">
    <property type="entry name" value="ARGINYL-TRNA SYNTHETASE"/>
    <property type="match status" value="1"/>
</dbReference>
<sequence>MQNLIAGLTQVEPESIQLSDPPKEIAADYALACHPLAKSLRINPVEIANSIADQINLGLRPDLIERVSAQDGFINFFIDNNLYGEKVLQEIETGRDSYGAQNIGEGKKVVIDCSAPNIAKYMSVGHLRSTVIGESLHRIYQTLGYTAIRDNHLGDWGTQFGMLGYAYEKWRDEIPEFEEGGDSIKGFYKLYVRIHEEVEQEEEEHPDNESSLRKAGKGWFQRLENGDPAARRLFNWAWGASIKEFQRVYDLLGVEFEYTLGESFYVDQGMIPNVVNALKQNGVAKTDEKGAVVIPIEETKLKPLIIQKSDGTSLYATREIAALVCRIAWFNPASILYVVGADQKGYFQQVFAAANKITAGKGPDLKHIYFGMVSLPEGKMSTRRGRLVFLEDMLNEGVSRAKQRIQETNRNFSETEMVEVARQVGIGAAIYFDLGQSRERDILFNWDHALSLESNSAPYIQYTNARTHSILERAEEKGITIDFDQKVVFSLPEEQMLIKQLAKFPDTIRRAQDINQPSVIAEHLLSVATLFNQFYQKTNVINEQDPVKRNTRLRLITAVSQVMKRGLYLLGIEAPNRM</sequence>
<accession>A0A1F5IQX0</accession>
<evidence type="ECO:0000313" key="15">
    <source>
        <dbReference type="EMBL" id="OGE18752.1"/>
    </source>
</evidence>
<evidence type="ECO:0000256" key="2">
    <source>
        <dbReference type="ARBA" id="ARBA00005594"/>
    </source>
</evidence>
<keyword evidence="5 11" id="KW-0436">Ligase</keyword>
<dbReference type="PRINTS" id="PR01038">
    <property type="entry name" value="TRNASYNTHARG"/>
</dbReference>
<gene>
    <name evidence="11" type="primary">argS</name>
    <name evidence="15" type="ORF">A2871_01925</name>
</gene>
<dbReference type="SUPFAM" id="SSF52374">
    <property type="entry name" value="Nucleotidylyl transferase"/>
    <property type="match status" value="1"/>
</dbReference>
<comment type="subunit">
    <text evidence="3 11">Monomer.</text>
</comment>
<dbReference type="SMART" id="SM01016">
    <property type="entry name" value="Arg_tRNA_synt_N"/>
    <property type="match status" value="1"/>
</dbReference>
<dbReference type="FunFam" id="1.10.730.10:FF:000006">
    <property type="entry name" value="Arginyl-tRNA synthetase 2, mitochondrial"/>
    <property type="match status" value="1"/>
</dbReference>
<dbReference type="EC" id="6.1.1.19" evidence="11"/>
<comment type="similarity">
    <text evidence="2 11 12">Belongs to the class-I aminoacyl-tRNA synthetase family.</text>
</comment>
<keyword evidence="8 11" id="KW-0648">Protein biosynthesis</keyword>
<dbReference type="NCBIfam" id="TIGR00456">
    <property type="entry name" value="argS"/>
    <property type="match status" value="1"/>
</dbReference>
<dbReference type="InterPro" id="IPR008909">
    <property type="entry name" value="DALR_anticod-bd"/>
</dbReference>
<dbReference type="CDD" id="cd00671">
    <property type="entry name" value="ArgRS_core"/>
    <property type="match status" value="1"/>
</dbReference>
<dbReference type="InterPro" id="IPR001278">
    <property type="entry name" value="Arg-tRNA-ligase"/>
</dbReference>
<dbReference type="InterPro" id="IPR009080">
    <property type="entry name" value="tRNAsynth_Ia_anticodon-bd"/>
</dbReference>
<dbReference type="InterPro" id="IPR035684">
    <property type="entry name" value="ArgRS_core"/>
</dbReference>
<evidence type="ECO:0000259" key="14">
    <source>
        <dbReference type="SMART" id="SM01016"/>
    </source>
</evidence>
<dbReference type="Gene3D" id="3.40.50.620">
    <property type="entry name" value="HUPs"/>
    <property type="match status" value="1"/>
</dbReference>
<reference evidence="15 16" key="1">
    <citation type="journal article" date="2016" name="Nat. Commun.">
        <title>Thousands of microbial genomes shed light on interconnected biogeochemical processes in an aquifer system.</title>
        <authorList>
            <person name="Anantharaman K."/>
            <person name="Brown C.T."/>
            <person name="Hug L.A."/>
            <person name="Sharon I."/>
            <person name="Castelle C.J."/>
            <person name="Probst A.J."/>
            <person name="Thomas B.C."/>
            <person name="Singh A."/>
            <person name="Wilkins M.J."/>
            <person name="Karaoz U."/>
            <person name="Brodie E.L."/>
            <person name="Williams K.H."/>
            <person name="Hubbard S.S."/>
            <person name="Banfield J.F."/>
        </authorList>
    </citation>
    <scope>NUCLEOTIDE SEQUENCE [LARGE SCALE GENOMIC DNA]</scope>
</reference>
<dbReference type="SMART" id="SM00836">
    <property type="entry name" value="DALR_1"/>
    <property type="match status" value="1"/>
</dbReference>
<dbReference type="GO" id="GO:0006420">
    <property type="term" value="P:arginyl-tRNA aminoacylation"/>
    <property type="evidence" value="ECO:0007669"/>
    <property type="project" value="UniProtKB-UniRule"/>
</dbReference>
<comment type="caution">
    <text evidence="15">The sequence shown here is derived from an EMBL/GenBank/DDBJ whole genome shotgun (WGS) entry which is preliminary data.</text>
</comment>
<dbReference type="InterPro" id="IPR014729">
    <property type="entry name" value="Rossmann-like_a/b/a_fold"/>
</dbReference>
<dbReference type="Gene3D" id="3.30.1360.70">
    <property type="entry name" value="Arginyl tRNA synthetase N-terminal domain"/>
    <property type="match status" value="1"/>
</dbReference>
<dbReference type="Gene3D" id="1.10.730.10">
    <property type="entry name" value="Isoleucyl-tRNA Synthetase, Domain 1"/>
    <property type="match status" value="1"/>
</dbReference>
<dbReference type="InterPro" id="IPR036695">
    <property type="entry name" value="Arg-tRNA-synth_N_sf"/>
</dbReference>
<evidence type="ECO:0000259" key="13">
    <source>
        <dbReference type="SMART" id="SM00836"/>
    </source>
</evidence>
<dbReference type="SUPFAM" id="SSF47323">
    <property type="entry name" value="Anticodon-binding domain of a subclass of class I aminoacyl-tRNA synthetases"/>
    <property type="match status" value="1"/>
</dbReference>
<dbReference type="SUPFAM" id="SSF55190">
    <property type="entry name" value="Arginyl-tRNA synthetase (ArgRS), N-terminal 'additional' domain"/>
    <property type="match status" value="1"/>
</dbReference>
<feature type="short sequence motif" description="'HIGH' region" evidence="11">
    <location>
        <begin position="116"/>
        <end position="126"/>
    </location>
</feature>
<comment type="subcellular location">
    <subcellularLocation>
        <location evidence="1 11">Cytoplasm</location>
    </subcellularLocation>
</comment>
<evidence type="ECO:0000256" key="10">
    <source>
        <dbReference type="ARBA" id="ARBA00049339"/>
    </source>
</evidence>
<evidence type="ECO:0000256" key="8">
    <source>
        <dbReference type="ARBA" id="ARBA00022917"/>
    </source>
</evidence>
<dbReference type="EMBL" id="MFCR01000010">
    <property type="protein sequence ID" value="OGE18752.1"/>
    <property type="molecule type" value="Genomic_DNA"/>
</dbReference>
<feature type="domain" description="Arginyl tRNA synthetase N-terminal" evidence="14">
    <location>
        <begin position="2"/>
        <end position="78"/>
    </location>
</feature>
<dbReference type="Pfam" id="PF03485">
    <property type="entry name" value="Arg_tRNA_synt_N"/>
    <property type="match status" value="1"/>
</dbReference>
<dbReference type="GO" id="GO:0005524">
    <property type="term" value="F:ATP binding"/>
    <property type="evidence" value="ECO:0007669"/>
    <property type="project" value="UniProtKB-UniRule"/>
</dbReference>
<organism evidence="15 16">
    <name type="scientific">Candidatus Daviesbacteria bacterium RIFCSPHIGHO2_01_FULL_41_23</name>
    <dbReference type="NCBI Taxonomy" id="1797764"/>
    <lineage>
        <taxon>Bacteria</taxon>
        <taxon>Candidatus Daviesiibacteriota</taxon>
    </lineage>
</organism>